<organism evidence="3 4">
    <name type="scientific">Trichuris trichiura</name>
    <name type="common">Whipworm</name>
    <name type="synonym">Trichocephalus trichiurus</name>
    <dbReference type="NCBI Taxonomy" id="36087"/>
    <lineage>
        <taxon>Eukaryota</taxon>
        <taxon>Metazoa</taxon>
        <taxon>Ecdysozoa</taxon>
        <taxon>Nematoda</taxon>
        <taxon>Enoplea</taxon>
        <taxon>Dorylaimia</taxon>
        <taxon>Trichinellida</taxon>
        <taxon>Trichuridae</taxon>
        <taxon>Trichuris</taxon>
    </lineage>
</organism>
<gene>
    <name evidence="3" type="ORF">TTRE_0000869801</name>
</gene>
<dbReference type="AlphaFoldDB" id="A0A077ZNR2"/>
<dbReference type="Proteomes" id="UP000030665">
    <property type="component" value="Unassembled WGS sequence"/>
</dbReference>
<dbReference type="PANTHER" id="PTHR11145:SF12">
    <property type="entry name" value="BTB DOMAIN-CONTAINING PROTEIN"/>
    <property type="match status" value="1"/>
</dbReference>
<evidence type="ECO:0000313" key="3">
    <source>
        <dbReference type="EMBL" id="CDW60330.1"/>
    </source>
</evidence>
<evidence type="ECO:0000313" key="4">
    <source>
        <dbReference type="Proteomes" id="UP000030665"/>
    </source>
</evidence>
<dbReference type="Gene3D" id="3.30.710.10">
    <property type="entry name" value="Potassium Channel Kv1.1, Chain A"/>
    <property type="match status" value="1"/>
</dbReference>
<protein>
    <submittedName>
        <fullName evidence="3">BTB 2 and zf-CCHC domain containing protein</fullName>
    </submittedName>
</protein>
<dbReference type="Pfam" id="PF00098">
    <property type="entry name" value="zf-CCHC"/>
    <property type="match status" value="1"/>
</dbReference>
<dbReference type="Pfam" id="PF02214">
    <property type="entry name" value="BTB_2"/>
    <property type="match status" value="1"/>
</dbReference>
<keyword evidence="1" id="KW-0479">Metal-binding</keyword>
<dbReference type="OrthoDB" id="6375508at2759"/>
<dbReference type="PANTHER" id="PTHR11145">
    <property type="entry name" value="BTB/POZ DOMAIN-CONTAINING ADAPTER FOR CUL3-MEDIATED RHOA DEGRADATION PROTEIN FAMILY MEMBER"/>
    <property type="match status" value="1"/>
</dbReference>
<dbReference type="SMART" id="SM00343">
    <property type="entry name" value="ZnF_C2HC"/>
    <property type="match status" value="1"/>
</dbReference>
<dbReference type="InterPro" id="IPR043502">
    <property type="entry name" value="DNA/RNA_pol_sf"/>
</dbReference>
<dbReference type="EMBL" id="HG807020">
    <property type="protein sequence ID" value="CDW60330.1"/>
    <property type="molecule type" value="Genomic_DNA"/>
</dbReference>
<evidence type="ECO:0000256" key="1">
    <source>
        <dbReference type="PROSITE-ProRule" id="PRU00047"/>
    </source>
</evidence>
<dbReference type="STRING" id="36087.A0A077ZNR2"/>
<dbReference type="Pfam" id="PF23088">
    <property type="entry name" value="DUF7047"/>
    <property type="match status" value="1"/>
</dbReference>
<feature type="domain" description="CCHC-type" evidence="2">
    <location>
        <begin position="96"/>
        <end position="112"/>
    </location>
</feature>
<dbReference type="SUPFAM" id="SSF54695">
    <property type="entry name" value="POZ domain"/>
    <property type="match status" value="1"/>
</dbReference>
<proteinExistence type="predicted"/>
<dbReference type="GO" id="GO:0051260">
    <property type="term" value="P:protein homooligomerization"/>
    <property type="evidence" value="ECO:0007669"/>
    <property type="project" value="InterPro"/>
</dbReference>
<dbReference type="InterPro" id="IPR045068">
    <property type="entry name" value="BACURD1-3"/>
</dbReference>
<dbReference type="GO" id="GO:0003676">
    <property type="term" value="F:nucleic acid binding"/>
    <property type="evidence" value="ECO:0007669"/>
    <property type="project" value="InterPro"/>
</dbReference>
<name>A0A077ZNR2_TRITR</name>
<dbReference type="InterPro" id="IPR055475">
    <property type="entry name" value="DUF7047"/>
</dbReference>
<reference evidence="3" key="2">
    <citation type="submission" date="2014-03" db="EMBL/GenBank/DDBJ databases">
        <title>The whipworm genome and dual-species transcriptomics of an intimate host-pathogen interaction.</title>
        <authorList>
            <person name="Foth B.J."/>
            <person name="Tsai I.J."/>
            <person name="Reid A.J."/>
            <person name="Bancroft A.J."/>
            <person name="Nichol S."/>
            <person name="Tracey A."/>
            <person name="Holroyd N."/>
            <person name="Cotton J.A."/>
            <person name="Stanley E.J."/>
            <person name="Zarowiecki M."/>
            <person name="Liu J.Z."/>
            <person name="Huckvale T."/>
            <person name="Cooper P.J."/>
            <person name="Grencis R.K."/>
            <person name="Berriman M."/>
        </authorList>
    </citation>
    <scope>NUCLEOTIDE SEQUENCE [LARGE SCALE GENOMIC DNA]</scope>
</reference>
<dbReference type="InterPro" id="IPR043128">
    <property type="entry name" value="Rev_trsase/Diguanyl_cyclase"/>
</dbReference>
<dbReference type="Gene3D" id="4.10.60.10">
    <property type="entry name" value="Zinc finger, CCHC-type"/>
    <property type="match status" value="1"/>
</dbReference>
<dbReference type="SUPFAM" id="SSF57756">
    <property type="entry name" value="Retrovirus zinc finger-like domains"/>
    <property type="match status" value="1"/>
</dbReference>
<keyword evidence="4" id="KW-1185">Reference proteome</keyword>
<dbReference type="InterPro" id="IPR011333">
    <property type="entry name" value="SKP1/BTB/POZ_sf"/>
</dbReference>
<dbReference type="GO" id="GO:0019899">
    <property type="term" value="F:enzyme binding"/>
    <property type="evidence" value="ECO:0007669"/>
    <property type="project" value="UniProtKB-ARBA"/>
</dbReference>
<dbReference type="SUPFAM" id="SSF56672">
    <property type="entry name" value="DNA/RNA polymerases"/>
    <property type="match status" value="1"/>
</dbReference>
<keyword evidence="1" id="KW-0863">Zinc-finger</keyword>
<dbReference type="InterPro" id="IPR003131">
    <property type="entry name" value="T1-type_BTB"/>
</dbReference>
<dbReference type="Gene3D" id="3.30.70.270">
    <property type="match status" value="1"/>
</dbReference>
<dbReference type="GO" id="GO:0008270">
    <property type="term" value="F:zinc ion binding"/>
    <property type="evidence" value="ECO:0007669"/>
    <property type="project" value="UniProtKB-KW"/>
</dbReference>
<dbReference type="PROSITE" id="PS50158">
    <property type="entry name" value="ZF_CCHC"/>
    <property type="match status" value="1"/>
</dbReference>
<dbReference type="InterPro" id="IPR001878">
    <property type="entry name" value="Znf_CCHC"/>
</dbReference>
<evidence type="ECO:0000259" key="2">
    <source>
        <dbReference type="PROSITE" id="PS50158"/>
    </source>
</evidence>
<accession>A0A077ZNR2</accession>
<dbReference type="Gene3D" id="3.10.10.10">
    <property type="entry name" value="HIV Type 1 Reverse Transcriptase, subunit A, domain 1"/>
    <property type="match status" value="1"/>
</dbReference>
<dbReference type="InterPro" id="IPR036875">
    <property type="entry name" value="Znf_CCHC_sf"/>
</dbReference>
<reference evidence="3" key="1">
    <citation type="submission" date="2014-01" db="EMBL/GenBank/DDBJ databases">
        <authorList>
            <person name="Aslett M."/>
        </authorList>
    </citation>
    <scope>NUCLEOTIDE SEQUENCE</scope>
</reference>
<sequence length="593" mass="66130">MKADEPPDTFLAKLRRLAALFGGVSEKTLACAFVAGLPGRVRQLLRAGARTEELSLNQLLARARAIIVDDRPAIFQEACLGTAESEPRSRSVRSGRRCFSCGGMGHFARECPTSQPNPGGGEKKRSVLVDIGCSTCVAHVASYKSWKRRRVSIVTVDCMEWRCQGYGAVCLESTGGGRVMVNVIVADTKPLGFDFILSMNGIAALGGVSVDGQRRVRFGVECAAVCATTLAGVRFEEKDFAVTFDPVARSWTAAWKWSDGERPAVLKNYVKEYSPTAWAVAQYEKELDNVRGPAKGLIPLMAIVQQKKGKVRPVLDFRELNAHIETYTAEADVCASKLREWRRQGVNVSLIDLKDTYLQVHVDEALWPYQTVEVKGRRYCLTRLGFGLNVAPLVMKTVLSCVLSRDPVVKNGTWAYIDDVLLRVAAAFTKRTTNAVTKTWDRPVENGAMRSLLEETAARVKKQDPAQGTWDVSGDNAVVWVDAIDCFCNEYESILAQLVREQWHPEKGVTEVYVHRDPTVFQFVLNYLRNGIKAVLPNNRTLLCQLAREAEFYQLHGLLPLLWRLCNGCTIIEKPIQVIHYYFTKFTTNLKLL</sequence>
<keyword evidence="1" id="KW-0862">Zinc</keyword>